<keyword evidence="2" id="KW-1185">Reference proteome</keyword>
<dbReference type="PANTHER" id="PTHR46601">
    <property type="entry name" value="ULP_PROTEASE DOMAIN-CONTAINING PROTEIN"/>
    <property type="match status" value="1"/>
</dbReference>
<reference evidence="1 2" key="1">
    <citation type="submission" date="2023-02" db="EMBL/GenBank/DDBJ databases">
        <title>LHISI_Scaffold_Assembly.</title>
        <authorList>
            <person name="Stuart O.P."/>
            <person name="Cleave R."/>
            <person name="Magrath M.J.L."/>
            <person name="Mikheyev A.S."/>
        </authorList>
    </citation>
    <scope>NUCLEOTIDE SEQUENCE [LARGE SCALE GENOMIC DNA]</scope>
    <source>
        <strain evidence="1">Daus_M_001</strain>
        <tissue evidence="1">Leg muscle</tissue>
    </source>
</reference>
<sequence length="136" mass="15558">MLSQDEIQSAHWSHAQVTVFTCCIWISSDVKTYAIISDDLSHMIIGINDCEWNYFASSHGKGTVDGIERTVKRCVWTGVKSRRAEIQTAEKFHEYVEEHLNGVKCAYVSKEAVEPHIQTSHHFRLYSLTDLRIAKS</sequence>
<dbReference type="PANTHER" id="PTHR46601:SF2">
    <property type="entry name" value="UBIQUITIN-LIKE PROTEASE FAMILY PROFILE DOMAIN-CONTAINING PROTEIN"/>
    <property type="match status" value="1"/>
</dbReference>
<protein>
    <submittedName>
        <fullName evidence="1">Uncharacterized protein</fullName>
    </submittedName>
</protein>
<name>A0ABQ9H3K7_9NEOP</name>
<evidence type="ECO:0000313" key="2">
    <source>
        <dbReference type="Proteomes" id="UP001159363"/>
    </source>
</evidence>
<organism evidence="1 2">
    <name type="scientific">Dryococelus australis</name>
    <dbReference type="NCBI Taxonomy" id="614101"/>
    <lineage>
        <taxon>Eukaryota</taxon>
        <taxon>Metazoa</taxon>
        <taxon>Ecdysozoa</taxon>
        <taxon>Arthropoda</taxon>
        <taxon>Hexapoda</taxon>
        <taxon>Insecta</taxon>
        <taxon>Pterygota</taxon>
        <taxon>Neoptera</taxon>
        <taxon>Polyneoptera</taxon>
        <taxon>Phasmatodea</taxon>
        <taxon>Verophasmatodea</taxon>
        <taxon>Anareolatae</taxon>
        <taxon>Phasmatidae</taxon>
        <taxon>Eurycanthinae</taxon>
        <taxon>Dryococelus</taxon>
    </lineage>
</organism>
<comment type="caution">
    <text evidence="1">The sequence shown here is derived from an EMBL/GenBank/DDBJ whole genome shotgun (WGS) entry which is preliminary data.</text>
</comment>
<dbReference type="EMBL" id="JARBHB010000007">
    <property type="protein sequence ID" value="KAJ8878766.1"/>
    <property type="molecule type" value="Genomic_DNA"/>
</dbReference>
<gene>
    <name evidence="1" type="ORF">PR048_019352</name>
</gene>
<evidence type="ECO:0000313" key="1">
    <source>
        <dbReference type="EMBL" id="KAJ8878766.1"/>
    </source>
</evidence>
<accession>A0ABQ9H3K7</accession>
<proteinExistence type="predicted"/>
<dbReference type="Proteomes" id="UP001159363">
    <property type="component" value="Chromosome 6"/>
</dbReference>